<dbReference type="EMBL" id="CM055093">
    <property type="protein sequence ID" value="KAJ7564635.1"/>
    <property type="molecule type" value="Genomic_DNA"/>
</dbReference>
<protein>
    <submittedName>
        <fullName evidence="1">Uncharacterized protein</fullName>
    </submittedName>
</protein>
<gene>
    <name evidence="1" type="ORF">O6H91_02G027300</name>
</gene>
<organism evidence="1 2">
    <name type="scientific">Diphasiastrum complanatum</name>
    <name type="common">Issler's clubmoss</name>
    <name type="synonym">Lycopodium complanatum</name>
    <dbReference type="NCBI Taxonomy" id="34168"/>
    <lineage>
        <taxon>Eukaryota</taxon>
        <taxon>Viridiplantae</taxon>
        <taxon>Streptophyta</taxon>
        <taxon>Embryophyta</taxon>
        <taxon>Tracheophyta</taxon>
        <taxon>Lycopodiopsida</taxon>
        <taxon>Lycopodiales</taxon>
        <taxon>Lycopodiaceae</taxon>
        <taxon>Lycopodioideae</taxon>
        <taxon>Diphasiastrum</taxon>
    </lineage>
</organism>
<reference evidence="2" key="1">
    <citation type="journal article" date="2024" name="Proc. Natl. Acad. Sci. U.S.A.">
        <title>Extraordinary preservation of gene collinearity over three hundred million years revealed in homosporous lycophytes.</title>
        <authorList>
            <person name="Li C."/>
            <person name="Wickell D."/>
            <person name="Kuo L.Y."/>
            <person name="Chen X."/>
            <person name="Nie B."/>
            <person name="Liao X."/>
            <person name="Peng D."/>
            <person name="Ji J."/>
            <person name="Jenkins J."/>
            <person name="Williams M."/>
            <person name="Shu S."/>
            <person name="Plott C."/>
            <person name="Barry K."/>
            <person name="Rajasekar S."/>
            <person name="Grimwood J."/>
            <person name="Han X."/>
            <person name="Sun S."/>
            <person name="Hou Z."/>
            <person name="He W."/>
            <person name="Dai G."/>
            <person name="Sun C."/>
            <person name="Schmutz J."/>
            <person name="Leebens-Mack J.H."/>
            <person name="Li F.W."/>
            <person name="Wang L."/>
        </authorList>
    </citation>
    <scope>NUCLEOTIDE SEQUENCE [LARGE SCALE GENOMIC DNA]</scope>
    <source>
        <strain evidence="2">cv. PW_Plant_1</strain>
    </source>
</reference>
<sequence length="272" mass="30087">MSLELFAAALKITWQEYLFGMIKTLPAFVILGGAMFISFLQKLDIEREMLYSVLRSFIQLSLVAFILDFIFKQKNLFWILLVFIFMIALASHTAGKRARHVPYAIFIAGFSIFVATIVTMTILICIHAIPLEPNYVIPLMGMMIGNSMTITGVTLRRLRDDLRLQKNMVETALALGATPRQATLTQVKRALVIALSPALDNAKVVGLITLPGAMSGLIMGGSSPFAAIQVQLLVMNMMLGASTFSSIMSTNLACQFLFTKTYQIVEKVVYAE</sequence>
<comment type="caution">
    <text evidence="1">The sequence shown here is derived from an EMBL/GenBank/DDBJ whole genome shotgun (WGS) entry which is preliminary data.</text>
</comment>
<evidence type="ECO:0000313" key="2">
    <source>
        <dbReference type="Proteomes" id="UP001162992"/>
    </source>
</evidence>
<evidence type="ECO:0000313" key="1">
    <source>
        <dbReference type="EMBL" id="KAJ7564635.1"/>
    </source>
</evidence>
<dbReference type="Proteomes" id="UP001162992">
    <property type="component" value="Chromosome 2"/>
</dbReference>
<accession>A0ACC2EE43</accession>
<name>A0ACC2EE43_DIPCM</name>
<proteinExistence type="predicted"/>
<keyword evidence="2" id="KW-1185">Reference proteome</keyword>